<feature type="domain" description="NIF system FeS cluster assembly NifU C-terminal" evidence="3">
    <location>
        <begin position="13"/>
        <end position="79"/>
    </location>
</feature>
<evidence type="ECO:0000256" key="1">
    <source>
        <dbReference type="ARBA" id="ARBA00006420"/>
    </source>
</evidence>
<reference evidence="5" key="1">
    <citation type="submission" date="2016-11" db="EMBL/GenBank/DDBJ databases">
        <authorList>
            <person name="Varghese N."/>
            <person name="Submissions S."/>
        </authorList>
    </citation>
    <scope>NUCLEOTIDE SEQUENCE [LARGE SCALE GENOMIC DNA]</scope>
    <source>
        <strain evidence="5">DSM 19514</strain>
    </source>
</reference>
<dbReference type="RefSeq" id="WP_072792168.1">
    <property type="nucleotide sequence ID" value="NZ_FQUL01000041.1"/>
</dbReference>
<dbReference type="OrthoDB" id="9798220at2"/>
<dbReference type="AlphaFoldDB" id="A0A1M4XMR0"/>
<name>A0A1M4XMR0_9ACTN</name>
<dbReference type="STRING" id="1121881.SAMN02745225_02069"/>
<comment type="similarity">
    <text evidence="1">Belongs to the NifU family.</text>
</comment>
<evidence type="ECO:0000256" key="2">
    <source>
        <dbReference type="ARBA" id="ARBA00049958"/>
    </source>
</evidence>
<proteinExistence type="inferred from homology"/>
<sequence>MEHVDQKDRVAEVERLIEIMRPAVQSDGGDLVLKAVDANNGVVEVELQGACSSCAISTSTIKLGVERILKSKLPWVHEVRGGVEEVDDLTFSASLGRGAYIPVRR</sequence>
<dbReference type="EMBL" id="FQUL01000041">
    <property type="protein sequence ID" value="SHE94492.1"/>
    <property type="molecule type" value="Genomic_DNA"/>
</dbReference>
<dbReference type="Gene3D" id="3.30.300.130">
    <property type="entry name" value="Fe-S cluster assembly (FSCA)"/>
    <property type="match status" value="1"/>
</dbReference>
<gene>
    <name evidence="4" type="ORF">SAMN02745225_02069</name>
</gene>
<protein>
    <submittedName>
        <fullName evidence="4">Fe-S cluster biogenesis protein NfuA, 4Fe-4S-binding domain</fullName>
    </submittedName>
</protein>
<evidence type="ECO:0000313" key="4">
    <source>
        <dbReference type="EMBL" id="SHE94492.1"/>
    </source>
</evidence>
<accession>A0A1M4XMR0</accession>
<evidence type="ECO:0000313" key="5">
    <source>
        <dbReference type="Proteomes" id="UP000184295"/>
    </source>
</evidence>
<dbReference type="InterPro" id="IPR001075">
    <property type="entry name" value="NIF_FeS_clus_asmbl_NifU_C"/>
</dbReference>
<dbReference type="GO" id="GO:0016226">
    <property type="term" value="P:iron-sulfur cluster assembly"/>
    <property type="evidence" value="ECO:0007669"/>
    <property type="project" value="InterPro"/>
</dbReference>
<keyword evidence="5" id="KW-1185">Reference proteome</keyword>
<dbReference type="InterPro" id="IPR034904">
    <property type="entry name" value="FSCA_dom_sf"/>
</dbReference>
<comment type="function">
    <text evidence="2">May be involved in the formation or repair of [Fe-S] clusters present in iron-sulfur proteins.</text>
</comment>
<dbReference type="PANTHER" id="PTHR11178:SF1">
    <property type="entry name" value="NFU1 IRON-SULFUR CLUSTER SCAFFOLD HOMOLOG, MITOCHONDRIAL"/>
    <property type="match status" value="1"/>
</dbReference>
<dbReference type="Pfam" id="PF01106">
    <property type="entry name" value="NifU"/>
    <property type="match status" value="1"/>
</dbReference>
<dbReference type="SUPFAM" id="SSF117916">
    <property type="entry name" value="Fe-S cluster assembly (FSCA) domain-like"/>
    <property type="match status" value="1"/>
</dbReference>
<dbReference type="GO" id="GO:0051536">
    <property type="term" value="F:iron-sulfur cluster binding"/>
    <property type="evidence" value="ECO:0007669"/>
    <property type="project" value="InterPro"/>
</dbReference>
<dbReference type="Proteomes" id="UP000184295">
    <property type="component" value="Unassembled WGS sequence"/>
</dbReference>
<evidence type="ECO:0000259" key="3">
    <source>
        <dbReference type="Pfam" id="PF01106"/>
    </source>
</evidence>
<organism evidence="4 5">
    <name type="scientific">Ferrithrix thermotolerans DSM 19514</name>
    <dbReference type="NCBI Taxonomy" id="1121881"/>
    <lineage>
        <taxon>Bacteria</taxon>
        <taxon>Bacillati</taxon>
        <taxon>Actinomycetota</taxon>
        <taxon>Acidimicrobiia</taxon>
        <taxon>Acidimicrobiales</taxon>
        <taxon>Acidimicrobiaceae</taxon>
        <taxon>Ferrithrix</taxon>
    </lineage>
</organism>
<dbReference type="PANTHER" id="PTHR11178">
    <property type="entry name" value="IRON-SULFUR CLUSTER SCAFFOLD PROTEIN NFU-RELATED"/>
    <property type="match status" value="1"/>
</dbReference>
<dbReference type="GO" id="GO:0005506">
    <property type="term" value="F:iron ion binding"/>
    <property type="evidence" value="ECO:0007669"/>
    <property type="project" value="InterPro"/>
</dbReference>